<dbReference type="SUPFAM" id="SSF52047">
    <property type="entry name" value="RNI-like"/>
    <property type="match status" value="1"/>
</dbReference>
<reference evidence="1" key="1">
    <citation type="submission" date="2021-02" db="EMBL/GenBank/DDBJ databases">
        <authorList>
            <person name="Nowell W R."/>
        </authorList>
    </citation>
    <scope>NUCLEOTIDE SEQUENCE</scope>
</reference>
<gene>
    <name evidence="1" type="ORF">ZHD862_LOCUS15191</name>
</gene>
<comment type="caution">
    <text evidence="1">The sequence shown here is derived from an EMBL/GenBank/DDBJ whole genome shotgun (WGS) entry which is preliminary data.</text>
</comment>
<dbReference type="Proteomes" id="UP000663864">
    <property type="component" value="Unassembled WGS sequence"/>
</dbReference>
<accession>A0A814KLR3</accession>
<organism evidence="1 2">
    <name type="scientific">Rotaria sordida</name>
    <dbReference type="NCBI Taxonomy" id="392033"/>
    <lineage>
        <taxon>Eukaryota</taxon>
        <taxon>Metazoa</taxon>
        <taxon>Spiralia</taxon>
        <taxon>Gnathifera</taxon>
        <taxon>Rotifera</taxon>
        <taxon>Eurotatoria</taxon>
        <taxon>Bdelloidea</taxon>
        <taxon>Philodinida</taxon>
        <taxon>Philodinidae</taxon>
        <taxon>Rotaria</taxon>
    </lineage>
</organism>
<sequence length="623" mass="74250">MVQFESLANELLLDLFEFLDTTYLIRAFLGLNSRFDQLLYIHFQTNYFSFQSISKEDFDIICQQHLLLFIDKIISFRLSNEETPNLSELILSQNFTINRFIHLQSLSLYYIKSLDTLIKITFQCRYLLHLTHLEIINNEYGERYIRIFSLFDNIWNIPNLIYCNLNGIQKELTVPPRISSIAPYMKYLSIKNIKCNLRFLSGLFECTPNLQHLCSTIKSDSTNEHLEFVIPSMISLELSFEIFLDSMKNILEKMPNLYYLTIETSKIYLDGNEWEHIIINYLPKIKIFRLKINFEFCLHTNKEEQIDQILNTFRSTFWLEKHQWFVRCHWNPYDSTKLITLYTLPYAFKTIHYSNEYCSKSTCFDEEEYRSYDHVRSIFYQNKMNNINSFNSLNHFNTHFPYVQHLSINIPYDNNFLHCFQSLNILKSLEVFLSENSDYYQLQTLINQTLHLYSLKLISDQTLNPGLFHLTSKSIYRLDLIKFSLNGSDYFNDEDCNKLIDSPLGLQCEVLFIRINNRTNILHLIKKMSNLRLLVFECKGDRQNSSSTINDELVQWLKNRFLSIHSIIRDRSNPSYIQVWINRQKEIPNNGILISKIRYKNFRLLKSNVLAFFSKFSVPKQNT</sequence>
<evidence type="ECO:0000313" key="2">
    <source>
        <dbReference type="Proteomes" id="UP000663864"/>
    </source>
</evidence>
<dbReference type="EMBL" id="CAJNOT010000679">
    <property type="protein sequence ID" value="CAF1053707.1"/>
    <property type="molecule type" value="Genomic_DNA"/>
</dbReference>
<proteinExistence type="predicted"/>
<name>A0A814KLR3_9BILA</name>
<evidence type="ECO:0008006" key="3">
    <source>
        <dbReference type="Google" id="ProtNLM"/>
    </source>
</evidence>
<protein>
    <recommendedName>
        <fullName evidence="3">F-box domain-containing protein</fullName>
    </recommendedName>
</protein>
<dbReference type="AlphaFoldDB" id="A0A814KLR3"/>
<evidence type="ECO:0000313" key="1">
    <source>
        <dbReference type="EMBL" id="CAF1053707.1"/>
    </source>
</evidence>